<dbReference type="Pfam" id="PF07690">
    <property type="entry name" value="MFS_1"/>
    <property type="match status" value="1"/>
</dbReference>
<dbReference type="VEuPathDB" id="TrichDB:TVAG_474340"/>
<dbReference type="FunCoup" id="A2ESX0">
    <property type="interactions" value="103"/>
</dbReference>
<evidence type="ECO:0000313" key="8">
    <source>
        <dbReference type="Proteomes" id="UP000001542"/>
    </source>
</evidence>
<name>A2ESX0_TRIV3</name>
<feature type="transmembrane region" description="Helical" evidence="6">
    <location>
        <begin position="31"/>
        <end position="53"/>
    </location>
</feature>
<reference evidence="7" key="1">
    <citation type="submission" date="2006-10" db="EMBL/GenBank/DDBJ databases">
        <authorList>
            <person name="Amadeo P."/>
            <person name="Zhao Q."/>
            <person name="Wortman J."/>
            <person name="Fraser-Liggett C."/>
            <person name="Carlton J."/>
        </authorList>
    </citation>
    <scope>NUCLEOTIDE SEQUENCE</scope>
    <source>
        <strain evidence="7">G3</strain>
    </source>
</reference>
<evidence type="ECO:0000256" key="3">
    <source>
        <dbReference type="ARBA" id="ARBA00022692"/>
    </source>
</evidence>
<reference evidence="7" key="2">
    <citation type="journal article" date="2007" name="Science">
        <title>Draft genome sequence of the sexually transmitted pathogen Trichomonas vaginalis.</title>
        <authorList>
            <person name="Carlton J.M."/>
            <person name="Hirt R.P."/>
            <person name="Silva J.C."/>
            <person name="Delcher A.L."/>
            <person name="Schatz M."/>
            <person name="Zhao Q."/>
            <person name="Wortman J.R."/>
            <person name="Bidwell S.L."/>
            <person name="Alsmark U.C.M."/>
            <person name="Besteiro S."/>
            <person name="Sicheritz-Ponten T."/>
            <person name="Noel C.J."/>
            <person name="Dacks J.B."/>
            <person name="Foster P.G."/>
            <person name="Simillion C."/>
            <person name="Van de Peer Y."/>
            <person name="Miranda-Saavedra D."/>
            <person name="Barton G.J."/>
            <person name="Westrop G.D."/>
            <person name="Mueller S."/>
            <person name="Dessi D."/>
            <person name="Fiori P.L."/>
            <person name="Ren Q."/>
            <person name="Paulsen I."/>
            <person name="Zhang H."/>
            <person name="Bastida-Corcuera F.D."/>
            <person name="Simoes-Barbosa A."/>
            <person name="Brown M.T."/>
            <person name="Hayes R.D."/>
            <person name="Mukherjee M."/>
            <person name="Okumura C.Y."/>
            <person name="Schneider R."/>
            <person name="Smith A.J."/>
            <person name="Vanacova S."/>
            <person name="Villalvazo M."/>
            <person name="Haas B.J."/>
            <person name="Pertea M."/>
            <person name="Feldblyum T.V."/>
            <person name="Utterback T.R."/>
            <person name="Shu C.L."/>
            <person name="Osoegawa K."/>
            <person name="de Jong P.J."/>
            <person name="Hrdy I."/>
            <person name="Horvathova L."/>
            <person name="Zubacova Z."/>
            <person name="Dolezal P."/>
            <person name="Malik S.B."/>
            <person name="Logsdon J.M. Jr."/>
            <person name="Henze K."/>
            <person name="Gupta A."/>
            <person name="Wang C.C."/>
            <person name="Dunne R.L."/>
            <person name="Upcroft J.A."/>
            <person name="Upcroft P."/>
            <person name="White O."/>
            <person name="Salzberg S.L."/>
            <person name="Tang P."/>
            <person name="Chiu C.-H."/>
            <person name="Lee Y.-S."/>
            <person name="Embley T.M."/>
            <person name="Coombs G.H."/>
            <person name="Mottram J.C."/>
            <person name="Tachezy J."/>
            <person name="Fraser-Liggett C.M."/>
            <person name="Johnson P.J."/>
        </authorList>
    </citation>
    <scope>NUCLEOTIDE SEQUENCE [LARGE SCALE GENOMIC DNA]</scope>
    <source>
        <strain evidence="7">G3</strain>
    </source>
</reference>
<dbReference type="OMA" id="WMQTISG"/>
<feature type="transmembrane region" description="Helical" evidence="6">
    <location>
        <begin position="390"/>
        <end position="411"/>
    </location>
</feature>
<feature type="transmembrane region" description="Helical" evidence="6">
    <location>
        <begin position="135"/>
        <end position="159"/>
    </location>
</feature>
<dbReference type="SUPFAM" id="SSF103473">
    <property type="entry name" value="MFS general substrate transporter"/>
    <property type="match status" value="1"/>
</dbReference>
<dbReference type="EMBL" id="DS113481">
    <property type="protein sequence ID" value="EAY04228.1"/>
    <property type="molecule type" value="Genomic_DNA"/>
</dbReference>
<dbReference type="RefSeq" id="XP_001316451.1">
    <property type="nucleotide sequence ID" value="XM_001316416.1"/>
</dbReference>
<proteinExistence type="predicted"/>
<keyword evidence="5 6" id="KW-0472">Membrane</keyword>
<dbReference type="eggNOG" id="KOG0637">
    <property type="taxonomic scope" value="Eukaryota"/>
</dbReference>
<evidence type="ECO:0000256" key="1">
    <source>
        <dbReference type="ARBA" id="ARBA00004141"/>
    </source>
</evidence>
<evidence type="ECO:0000256" key="5">
    <source>
        <dbReference type="ARBA" id="ARBA00023136"/>
    </source>
</evidence>
<organism evidence="7 8">
    <name type="scientific">Trichomonas vaginalis (strain ATCC PRA-98 / G3)</name>
    <dbReference type="NCBI Taxonomy" id="412133"/>
    <lineage>
        <taxon>Eukaryota</taxon>
        <taxon>Metamonada</taxon>
        <taxon>Parabasalia</taxon>
        <taxon>Trichomonadida</taxon>
        <taxon>Trichomonadidae</taxon>
        <taxon>Trichomonas</taxon>
    </lineage>
</organism>
<feature type="transmembrane region" description="Helical" evidence="6">
    <location>
        <begin position="351"/>
        <end position="375"/>
    </location>
</feature>
<feature type="transmembrane region" description="Helical" evidence="6">
    <location>
        <begin position="171"/>
        <end position="189"/>
    </location>
</feature>
<evidence type="ECO:0000256" key="2">
    <source>
        <dbReference type="ARBA" id="ARBA00022448"/>
    </source>
</evidence>
<evidence type="ECO:0000256" key="4">
    <source>
        <dbReference type="ARBA" id="ARBA00022989"/>
    </source>
</evidence>
<feature type="transmembrane region" description="Helical" evidence="6">
    <location>
        <begin position="314"/>
        <end position="339"/>
    </location>
</feature>
<feature type="transmembrane region" description="Helical" evidence="6">
    <location>
        <begin position="94"/>
        <end position="114"/>
    </location>
</feature>
<dbReference type="GO" id="GO:0016020">
    <property type="term" value="C:membrane"/>
    <property type="evidence" value="ECO:0000318"/>
    <property type="project" value="GO_Central"/>
</dbReference>
<accession>A2ESX0</accession>
<dbReference type="FunFam" id="1.20.1250.20:FF:000531">
    <property type="entry name" value="Major Facilitator Superfamily protein"/>
    <property type="match status" value="1"/>
</dbReference>
<feature type="transmembrane region" description="Helical" evidence="6">
    <location>
        <begin position="223"/>
        <end position="245"/>
    </location>
</feature>
<evidence type="ECO:0000256" key="6">
    <source>
        <dbReference type="SAM" id="Phobius"/>
    </source>
</evidence>
<dbReference type="InterPro" id="IPR036259">
    <property type="entry name" value="MFS_trans_sf"/>
</dbReference>
<dbReference type="GO" id="GO:0008506">
    <property type="term" value="F:sucrose:proton symporter activity"/>
    <property type="evidence" value="ECO:0000318"/>
    <property type="project" value="GO_Central"/>
</dbReference>
<dbReference type="SMR" id="A2ESX0"/>
<feature type="transmembrane region" description="Helical" evidence="6">
    <location>
        <begin position="290"/>
        <end position="308"/>
    </location>
</feature>
<keyword evidence="2" id="KW-0813">Transport</keyword>
<keyword evidence="4 6" id="KW-1133">Transmembrane helix</keyword>
<dbReference type="PANTHER" id="PTHR19432:SF26">
    <property type="entry name" value="MAJOR FACILITATOR SUPERFAMILY (MFS) PROFILE DOMAIN-CONTAINING PROTEIN"/>
    <property type="match status" value="1"/>
</dbReference>
<feature type="transmembrane region" description="Helical" evidence="6">
    <location>
        <begin position="257"/>
        <end position="278"/>
    </location>
</feature>
<comment type="subcellular location">
    <subcellularLocation>
        <location evidence="1">Membrane</location>
        <topology evidence="1">Multi-pass membrane protein</topology>
    </subcellularLocation>
</comment>
<dbReference type="KEGG" id="tva:4762080"/>
<dbReference type="InParanoid" id="A2ESX0"/>
<dbReference type="PANTHER" id="PTHR19432">
    <property type="entry name" value="SUGAR TRANSPORTER"/>
    <property type="match status" value="1"/>
</dbReference>
<dbReference type="Gene3D" id="1.20.1250.20">
    <property type="entry name" value="MFS general substrate transporter like domains"/>
    <property type="match status" value="1"/>
</dbReference>
<dbReference type="AlphaFoldDB" id="A2ESX0"/>
<sequence length="425" mass="46823">MACLAMQVAGTAIWALVDPMMTKLEMSRTVKFFIWSIGPFSGLIVQPIVGYYSDRCESRFGRRRPYIFVGGVGTFLGLTGLLILYLFSSKLSNILITFFLFVTIVFTYVSINAFQGPGRSIIADLLPESLLNKGFAMGAMYQGLGAVITNLIGGIGYFINSPKYQKSTFALTLSIVSFTVFVSLTITIIHSKETQYFDQNEKVNIFKKLWDSMVHMSKPMARASFSMTMSWVGITAFFVKLTTFFSVEVFTSDHDKGLCFGLFVTAVVNFISFIYGYVHDKVVDCFGMKPVYLVAHIIFTVCLVAVSFTKNHWLLLGIFMPLGFAITCMNSIPFAIVSADSSPADLGINLGVLNIFIVLGQQITNLCIIAIGAIYQKFSGLQKLVGENQLYISFGSVGALIAALSSFILIVPKKKEDGIHLANTN</sequence>
<feature type="transmembrane region" description="Helical" evidence="6">
    <location>
        <begin position="65"/>
        <end position="88"/>
    </location>
</feature>
<dbReference type="InterPro" id="IPR011701">
    <property type="entry name" value="MFS"/>
</dbReference>
<keyword evidence="8" id="KW-1185">Reference proteome</keyword>
<evidence type="ECO:0000313" key="7">
    <source>
        <dbReference type="EMBL" id="EAY04228.1"/>
    </source>
</evidence>
<dbReference type="VEuPathDB" id="TrichDB:TVAGG3_0191840"/>
<protein>
    <submittedName>
        <fullName evidence="7">Major Facilitator Superfamily protein</fullName>
    </submittedName>
</protein>
<dbReference type="OrthoDB" id="28755at2759"/>
<dbReference type="Proteomes" id="UP000001542">
    <property type="component" value="Unassembled WGS sequence"/>
</dbReference>
<keyword evidence="3 6" id="KW-0812">Transmembrane</keyword>
<gene>
    <name evidence="7" type="ORF">TVAG_474340</name>
</gene>